<dbReference type="Pfam" id="PF00078">
    <property type="entry name" value="RVT_1"/>
    <property type="match status" value="1"/>
</dbReference>
<dbReference type="Gene3D" id="3.10.10.10">
    <property type="entry name" value="HIV Type 1 Reverse Transcriptase, subunit A, domain 1"/>
    <property type="match status" value="1"/>
</dbReference>
<evidence type="ECO:0000256" key="11">
    <source>
        <dbReference type="ARBA" id="ARBA00022918"/>
    </source>
</evidence>
<keyword evidence="13" id="KW-0238">DNA-binding</keyword>
<dbReference type="PROSITE" id="PS50878">
    <property type="entry name" value="RT_POL"/>
    <property type="match status" value="1"/>
</dbReference>
<dbReference type="InterPro" id="IPR012337">
    <property type="entry name" value="RNaseH-like_sf"/>
</dbReference>
<dbReference type="InterPro" id="IPR036397">
    <property type="entry name" value="RNaseH_sf"/>
</dbReference>
<dbReference type="InterPro" id="IPR050951">
    <property type="entry name" value="Retrovirus_Pol_polyprotein"/>
</dbReference>
<dbReference type="InterPro" id="IPR000477">
    <property type="entry name" value="RT_dom"/>
</dbReference>
<keyword evidence="4" id="KW-0540">Nuclease</keyword>
<dbReference type="EMBL" id="AC068924">
    <property type="protein sequence ID" value="AAG13508.1"/>
    <property type="molecule type" value="Genomic_DNA"/>
</dbReference>
<evidence type="ECO:0000256" key="9">
    <source>
        <dbReference type="ARBA" id="ARBA00022842"/>
    </source>
</evidence>
<dbReference type="GO" id="GO:0015074">
    <property type="term" value="P:DNA integration"/>
    <property type="evidence" value="ECO:0007669"/>
    <property type="project" value="UniProtKB-KW"/>
</dbReference>
<feature type="domain" description="Integrase catalytic" evidence="18">
    <location>
        <begin position="1182"/>
        <end position="1346"/>
    </location>
</feature>
<evidence type="ECO:0000256" key="13">
    <source>
        <dbReference type="ARBA" id="ARBA00023125"/>
    </source>
</evidence>
<dbReference type="SUPFAM" id="SSF56672">
    <property type="entry name" value="DNA/RNA polymerases"/>
    <property type="match status" value="1"/>
</dbReference>
<dbReference type="PROSITE" id="PS50994">
    <property type="entry name" value="INTEGRASE"/>
    <property type="match status" value="1"/>
</dbReference>
<dbReference type="CDD" id="cd00303">
    <property type="entry name" value="retropepsin_like"/>
    <property type="match status" value="1"/>
</dbReference>
<proteinExistence type="predicted"/>
<dbReference type="InterPro" id="IPR056924">
    <property type="entry name" value="SH3_Tf2-1"/>
</dbReference>
<accession>Q9FW76</accession>
<dbReference type="GO" id="GO:0006310">
    <property type="term" value="P:DNA recombination"/>
    <property type="evidence" value="ECO:0007669"/>
    <property type="project" value="UniProtKB-KW"/>
</dbReference>
<dbReference type="GO" id="GO:0004519">
    <property type="term" value="F:endonuclease activity"/>
    <property type="evidence" value="ECO:0007669"/>
    <property type="project" value="UniProtKB-KW"/>
</dbReference>
<evidence type="ECO:0000313" key="20">
    <source>
        <dbReference type="Proteomes" id="UP000000763"/>
    </source>
</evidence>
<keyword evidence="11" id="KW-0695">RNA-directed DNA polymerase</keyword>
<feature type="domain" description="Reverse transcriptase" evidence="17">
    <location>
        <begin position="663"/>
        <end position="842"/>
    </location>
</feature>
<evidence type="ECO:0000256" key="3">
    <source>
        <dbReference type="ARBA" id="ARBA00022695"/>
    </source>
</evidence>
<keyword evidence="10" id="KW-0229">DNA integration</keyword>
<dbReference type="CDD" id="cd01647">
    <property type="entry name" value="RT_LTR"/>
    <property type="match status" value="1"/>
</dbReference>
<sequence length="1608" mass="181541">MKQAAQLMAQEGKLDLLLRTMEENEKKREEVDGRTRTDFADLKKSLEVRLPAVEKKVEILSSDLATLNHKVQQLESSIQRQPSGDEFAGKVTTAVLPKEELNYHSTPFIKGQRDPEFASPDQQNQDGLTFQSGNSGLGGGIAGSIPPMSCPQFNGDNPQLWKSNCEVYFDIYGIHPQNWVKIATLNFCGNAAFWLQSVRSQLAGATWFELCDRVCGRFARDRKQALIRQWIHITQTSSVADYVDRFDSIMHQLMAYGGSNDPAYFVTKFVDGLKDHIRVVVMVQRPQDLDSACTVALLQEEALEGVQSVSNKKNETTTFLKTKPSHNLTSPTFQARSIPFTNIEDKRGVEFSKGRDDKVSALRSYRRSKGLCFVCGEKWGRDHKCATTVQLHVVEELINALKTDPEENCNSEGAPESEEDSLMAISFQALNGTDSSKSIRLRGWVQNTELLMLVDSGSTHSFIDAKLGAQLCGLQKLNQAIKVQVADGSQLFCDSFLPNCSWWSQGHSFTSDFRLLPLGSYDAILGMDWLEQFSPMQVDWVHKWIAFQHHGQAVQLQGIHPQLSTCFPISNDQLQGMSKKGAVMCLVHLNVAETLTATTVPEIVQPILNEFQEIFSEPTELPPKRNCDHHIPLVEGAKPVNLRPYRYKPALKDEIERQVAEMLRSGVIQPSSSPFSSPALLVKKKDGTWRLCIDYRQLNDVTVKSKYPVPVIDELLDELAGSKWFSKLDLRAGYHQIRMAEGDEYKTAFQTHSGHYEYKVMSFGLTGAPATFLSAMNETLSPVLRKFALVFFDDILIYSPTLELHLQHVRTVLQLLSAHQWKVKLSKCSFAQQEISYLGHVIGAAGVATDPAKIQDVVSWPQPTTIKKLRGFLGLAGYYRKFVRHFGLISKPLTQLLKKGIPFKWTPEIESAFQQLKQALVAAPVLALPDFSKHFTIETDASDVGIGAVLSQEKHPIAYLSRALGPKTRGLSTYEKEYMAIILAVEHWRPYLQQGEFIILTDHHSLMHLTEQRLHTPWQQKAFTKLLGLQYKICYRKGVSNAAADALSRRESPISEVAAISECIPSWMQELMQGYQLDGQSKQLLAELAISPNSRKDYQLCQGILKYKGKIWVGNNTALQHKLVNELHATPLGGHSGFPVTYRKVKSLFAWPGMKKLIKEQLQSCQVCLQAKPDRARYPGLLQPLPVPAGAWQTISLDFIEGLPRSSHYNCILVVVDKFSKYSHFIPLSHPFNAGGVAQEFMKNIYKLHGLPRAIISDRDKIFTSQFWDQLFSKFGTDLHMSSAYHPQSDGQTERVNQCLEIYLRCFVHAAPHKWSSWLYLAEFWYNTSFHSTLNKTPFEVLYGYTPSHFGIGLDDCQIADLHEWHTERKFMQQLLQQHLNRAQQQMKHQADKKRSFRQFAVGDWVYLKLQPYVQTFVAQRACHKLAFRYYGPFQVMSRVGTVAYHIQLPATSSIHPVFHVSQLKAAVGFSKKVQDELPTSLGALQVPFQFLDKRLVKKGNRSVLQLLTHWYHSSPSESTWEDMEDLFARFPRALAWGQASFQDWGIVRPSQPSGITTSGRSDKSAVALGVDKEDDELQQGGESGKDLGRGLRAKRPSVRVNGPMWAK</sequence>
<dbReference type="InterPro" id="IPR016197">
    <property type="entry name" value="Chromo-like_dom_sf"/>
</dbReference>
<dbReference type="Gene3D" id="1.10.340.70">
    <property type="match status" value="1"/>
</dbReference>
<reference evidence="20" key="2">
    <citation type="journal article" date="2008" name="Nucleic Acids Res.">
        <title>The rice annotation project database (RAP-DB): 2008 update.</title>
        <authorList>
            <consortium name="The rice annotation project (RAP)"/>
        </authorList>
    </citation>
    <scope>GENOME REANNOTATION</scope>
    <source>
        <strain evidence="20">cv. Nipponbare</strain>
    </source>
</reference>
<evidence type="ECO:0000256" key="7">
    <source>
        <dbReference type="ARBA" id="ARBA00022759"/>
    </source>
</evidence>
<evidence type="ECO:0000256" key="12">
    <source>
        <dbReference type="ARBA" id="ARBA00022932"/>
    </source>
</evidence>
<dbReference type="CDD" id="cd09274">
    <property type="entry name" value="RNase_HI_RT_Ty3"/>
    <property type="match status" value="1"/>
</dbReference>
<dbReference type="Gene3D" id="2.40.70.10">
    <property type="entry name" value="Acid Proteases"/>
    <property type="match status" value="1"/>
</dbReference>
<keyword evidence="12" id="KW-0239">DNA-directed DNA polymerase</keyword>
<evidence type="ECO:0000256" key="4">
    <source>
        <dbReference type="ARBA" id="ARBA00022722"/>
    </source>
</evidence>
<dbReference type="Pfam" id="PF17919">
    <property type="entry name" value="RT_RNaseH_2"/>
    <property type="match status" value="1"/>
</dbReference>
<dbReference type="GO" id="GO:0003887">
    <property type="term" value="F:DNA-directed DNA polymerase activity"/>
    <property type="evidence" value="ECO:0007669"/>
    <property type="project" value="UniProtKB-KW"/>
</dbReference>
<organism evidence="19 20">
    <name type="scientific">Oryza sativa subsp. japonica</name>
    <name type="common">Rice</name>
    <dbReference type="NCBI Taxonomy" id="39947"/>
    <lineage>
        <taxon>Eukaryota</taxon>
        <taxon>Viridiplantae</taxon>
        <taxon>Streptophyta</taxon>
        <taxon>Embryophyta</taxon>
        <taxon>Tracheophyta</taxon>
        <taxon>Spermatophyta</taxon>
        <taxon>Magnoliopsida</taxon>
        <taxon>Liliopsida</taxon>
        <taxon>Poales</taxon>
        <taxon>Poaceae</taxon>
        <taxon>BOP clade</taxon>
        <taxon>Oryzoideae</taxon>
        <taxon>Oryzeae</taxon>
        <taxon>Oryzinae</taxon>
        <taxon>Oryza</taxon>
        <taxon>Oryza sativa</taxon>
    </lineage>
</organism>
<keyword evidence="15" id="KW-0511">Multifunctional enzyme</keyword>
<feature type="region of interest" description="Disordered" evidence="16">
    <location>
        <begin position="1553"/>
        <end position="1608"/>
    </location>
</feature>
<keyword evidence="9" id="KW-0460">Magnesium</keyword>
<dbReference type="SUPFAM" id="SSF54160">
    <property type="entry name" value="Chromo domain-like"/>
    <property type="match status" value="1"/>
</dbReference>
<evidence type="ECO:0000256" key="1">
    <source>
        <dbReference type="ARBA" id="ARBA00022670"/>
    </source>
</evidence>
<dbReference type="GO" id="GO:0003964">
    <property type="term" value="F:RNA-directed DNA polymerase activity"/>
    <property type="evidence" value="ECO:0007669"/>
    <property type="project" value="UniProtKB-KW"/>
</dbReference>
<evidence type="ECO:0000313" key="19">
    <source>
        <dbReference type="EMBL" id="AAG13508.1"/>
    </source>
</evidence>
<dbReference type="Gene3D" id="3.30.70.270">
    <property type="match status" value="2"/>
</dbReference>
<keyword evidence="7" id="KW-0255">Endonuclease</keyword>
<dbReference type="InterPro" id="IPR043502">
    <property type="entry name" value="DNA/RNA_pol_sf"/>
</dbReference>
<evidence type="ECO:0000259" key="18">
    <source>
        <dbReference type="PROSITE" id="PS50994"/>
    </source>
</evidence>
<dbReference type="InterPro" id="IPR021109">
    <property type="entry name" value="Peptidase_aspartic_dom_sf"/>
</dbReference>
<evidence type="ECO:0000256" key="16">
    <source>
        <dbReference type="SAM" id="MobiDB-lite"/>
    </source>
</evidence>
<dbReference type="Proteomes" id="UP000000763">
    <property type="component" value="Chromosome 10"/>
</dbReference>
<dbReference type="PANTHER" id="PTHR37984:SF5">
    <property type="entry name" value="PROTEIN NYNRIN-LIKE"/>
    <property type="match status" value="1"/>
</dbReference>
<dbReference type="GO" id="GO:0046872">
    <property type="term" value="F:metal ion binding"/>
    <property type="evidence" value="ECO:0007669"/>
    <property type="project" value="UniProtKB-KW"/>
</dbReference>
<dbReference type="InterPro" id="IPR005162">
    <property type="entry name" value="Retrotrans_gag_dom"/>
</dbReference>
<evidence type="ECO:0000256" key="8">
    <source>
        <dbReference type="ARBA" id="ARBA00022801"/>
    </source>
</evidence>
<dbReference type="GO" id="GO:0004190">
    <property type="term" value="F:aspartic-type endopeptidase activity"/>
    <property type="evidence" value="ECO:0007669"/>
    <property type="project" value="UniProtKB-KW"/>
</dbReference>
<keyword evidence="1" id="KW-0645">Protease</keyword>
<dbReference type="SUPFAM" id="SSF53098">
    <property type="entry name" value="Ribonuclease H-like"/>
    <property type="match status" value="1"/>
</dbReference>
<evidence type="ECO:0000256" key="5">
    <source>
        <dbReference type="ARBA" id="ARBA00022723"/>
    </source>
</evidence>
<dbReference type="Pfam" id="PF17921">
    <property type="entry name" value="Integrase_H2C2"/>
    <property type="match status" value="1"/>
</dbReference>
<keyword evidence="3" id="KW-0548">Nucleotidyltransferase</keyword>
<feature type="compositionally biased region" description="Polar residues" evidence="16">
    <location>
        <begin position="120"/>
        <end position="131"/>
    </location>
</feature>
<keyword evidence="14" id="KW-0233">DNA recombination</keyword>
<evidence type="ECO:0000256" key="15">
    <source>
        <dbReference type="ARBA" id="ARBA00023268"/>
    </source>
</evidence>
<dbReference type="Pfam" id="PF08284">
    <property type="entry name" value="RVP_2"/>
    <property type="match status" value="1"/>
</dbReference>
<dbReference type="InterPro" id="IPR041588">
    <property type="entry name" value="Integrase_H2C2"/>
</dbReference>
<dbReference type="SUPFAM" id="SSF50630">
    <property type="entry name" value="Acid proteases"/>
    <property type="match status" value="1"/>
</dbReference>
<keyword evidence="2" id="KW-0808">Transferase</keyword>
<keyword evidence="6" id="KW-0064">Aspartyl protease</keyword>
<name>Q9FW76_ORYSJ</name>
<dbReference type="InterPro" id="IPR041577">
    <property type="entry name" value="RT_RNaseH_2"/>
</dbReference>
<evidence type="ECO:0000256" key="6">
    <source>
        <dbReference type="ARBA" id="ARBA00022750"/>
    </source>
</evidence>
<dbReference type="GO" id="GO:0006508">
    <property type="term" value="P:proteolysis"/>
    <property type="evidence" value="ECO:0007669"/>
    <property type="project" value="UniProtKB-KW"/>
</dbReference>
<dbReference type="GO" id="GO:0003677">
    <property type="term" value="F:DNA binding"/>
    <property type="evidence" value="ECO:0007669"/>
    <property type="project" value="UniProtKB-KW"/>
</dbReference>
<evidence type="ECO:0000256" key="2">
    <source>
        <dbReference type="ARBA" id="ARBA00022679"/>
    </source>
</evidence>
<keyword evidence="5" id="KW-0479">Metal-binding</keyword>
<evidence type="ECO:0000256" key="14">
    <source>
        <dbReference type="ARBA" id="ARBA00023172"/>
    </source>
</evidence>
<reference evidence="20" key="1">
    <citation type="journal article" date="2005" name="Nature">
        <title>The map-based sequence of the rice genome.</title>
        <authorList>
            <consortium name="International rice genome sequencing project (IRGSP)"/>
            <person name="Matsumoto T."/>
            <person name="Wu J."/>
            <person name="Kanamori H."/>
            <person name="Katayose Y."/>
            <person name="Fujisawa M."/>
            <person name="Namiki N."/>
            <person name="Mizuno H."/>
            <person name="Yamamoto K."/>
            <person name="Antonio B.A."/>
            <person name="Baba T."/>
            <person name="Sakata K."/>
            <person name="Nagamura Y."/>
            <person name="Aoki H."/>
            <person name="Arikawa K."/>
            <person name="Arita K."/>
            <person name="Bito T."/>
            <person name="Chiden Y."/>
            <person name="Fujitsuka N."/>
            <person name="Fukunaka R."/>
            <person name="Hamada M."/>
            <person name="Harada C."/>
            <person name="Hayashi A."/>
            <person name="Hijishita S."/>
            <person name="Honda M."/>
            <person name="Hosokawa S."/>
            <person name="Ichikawa Y."/>
            <person name="Idonuma A."/>
            <person name="Iijima M."/>
            <person name="Ikeda M."/>
            <person name="Ikeno M."/>
            <person name="Ito K."/>
            <person name="Ito S."/>
            <person name="Ito T."/>
            <person name="Ito Y."/>
            <person name="Ito Y."/>
            <person name="Iwabuchi A."/>
            <person name="Kamiya K."/>
            <person name="Karasawa W."/>
            <person name="Kurita K."/>
            <person name="Katagiri S."/>
            <person name="Kikuta A."/>
            <person name="Kobayashi H."/>
            <person name="Kobayashi N."/>
            <person name="Machita K."/>
            <person name="Maehara T."/>
            <person name="Masukawa M."/>
            <person name="Mizubayashi T."/>
            <person name="Mukai Y."/>
            <person name="Nagasaki H."/>
            <person name="Nagata Y."/>
            <person name="Naito S."/>
            <person name="Nakashima M."/>
            <person name="Nakama Y."/>
            <person name="Nakamichi Y."/>
            <person name="Nakamura M."/>
            <person name="Meguro A."/>
            <person name="Negishi M."/>
            <person name="Ohta I."/>
            <person name="Ohta T."/>
            <person name="Okamoto M."/>
            <person name="Ono N."/>
            <person name="Saji S."/>
            <person name="Sakaguchi M."/>
            <person name="Sakai K."/>
            <person name="Shibata M."/>
            <person name="Shimokawa T."/>
            <person name="Song J."/>
            <person name="Takazaki Y."/>
            <person name="Terasawa K."/>
            <person name="Tsugane M."/>
            <person name="Tsuji K."/>
            <person name="Ueda S."/>
            <person name="Waki K."/>
            <person name="Yamagata H."/>
            <person name="Yamamoto M."/>
            <person name="Yamamoto S."/>
            <person name="Yamane H."/>
            <person name="Yoshiki S."/>
            <person name="Yoshihara R."/>
            <person name="Yukawa K."/>
            <person name="Zhong H."/>
            <person name="Yano M."/>
            <person name="Yuan Q."/>
            <person name="Ouyang S."/>
            <person name="Liu J."/>
            <person name="Jones K.M."/>
            <person name="Gansberger K."/>
            <person name="Moffat K."/>
            <person name="Hill J."/>
            <person name="Bera J."/>
            <person name="Fadrosh D."/>
            <person name="Jin S."/>
            <person name="Johri S."/>
            <person name="Kim M."/>
            <person name="Overton L."/>
            <person name="Reardon M."/>
            <person name="Tsitrin T."/>
            <person name="Vuong H."/>
            <person name="Weaver B."/>
            <person name="Ciecko A."/>
            <person name="Tallon L."/>
            <person name="Jackson J."/>
            <person name="Pai G."/>
            <person name="Aken S.V."/>
            <person name="Utterback T."/>
            <person name="Reidmuller S."/>
            <person name="Feldblyum T."/>
            <person name="Hsiao J."/>
            <person name="Zismann V."/>
            <person name="Iobst S."/>
            <person name="de Vazeille A.R."/>
            <person name="Buell C.R."/>
            <person name="Ying K."/>
            <person name="Li Y."/>
            <person name="Lu T."/>
            <person name="Huang Y."/>
            <person name="Zhao Q."/>
            <person name="Feng Q."/>
            <person name="Zhang L."/>
            <person name="Zhu J."/>
            <person name="Weng Q."/>
            <person name="Mu J."/>
            <person name="Lu Y."/>
            <person name="Fan D."/>
            <person name="Liu Y."/>
            <person name="Guan J."/>
            <person name="Zhang Y."/>
            <person name="Yu S."/>
            <person name="Liu X."/>
            <person name="Zhang Y."/>
            <person name="Hong G."/>
            <person name="Han B."/>
            <person name="Choisne N."/>
            <person name="Demange N."/>
            <person name="Orjeda G."/>
            <person name="Samain S."/>
            <person name="Cattolico L."/>
            <person name="Pelletier E."/>
            <person name="Couloux A."/>
            <person name="Segurens B."/>
            <person name="Wincker P."/>
            <person name="D'Hont A."/>
            <person name="Scarpelli C."/>
            <person name="Weissenbach J."/>
            <person name="Salanoubat M."/>
            <person name="Quetier F."/>
            <person name="Yu Y."/>
            <person name="Kim H.R."/>
            <person name="Rambo T."/>
            <person name="Currie J."/>
            <person name="Collura K."/>
            <person name="Luo M."/>
            <person name="Yang T."/>
            <person name="Ammiraju J.S.S."/>
            <person name="Engler F."/>
            <person name="Soderlund C."/>
            <person name="Wing R.A."/>
            <person name="Palmer L.E."/>
            <person name="de la Bastide M."/>
            <person name="Spiegel L."/>
            <person name="Nascimento L."/>
            <person name="Zutavern T."/>
            <person name="O'Shaughnessy A."/>
            <person name="Dike S."/>
            <person name="Dedhia N."/>
            <person name="Preston R."/>
            <person name="Balija V."/>
            <person name="McCombie W.R."/>
            <person name="Chow T."/>
            <person name="Chen H."/>
            <person name="Chung M."/>
            <person name="Chen C."/>
            <person name="Shaw J."/>
            <person name="Wu H."/>
            <person name="Hsiao K."/>
            <person name="Chao Y."/>
            <person name="Chu M."/>
            <person name="Cheng C."/>
            <person name="Hour A."/>
            <person name="Lee P."/>
            <person name="Lin S."/>
            <person name="Lin Y."/>
            <person name="Liou J."/>
            <person name="Liu S."/>
            <person name="Hsing Y."/>
            <person name="Raghuvanshi S."/>
            <person name="Mohanty A."/>
            <person name="Bharti A.K."/>
            <person name="Gaur A."/>
            <person name="Gupta V."/>
            <person name="Kumar D."/>
            <person name="Ravi V."/>
            <person name="Vij S."/>
            <person name="Kapur A."/>
            <person name="Khurana P."/>
            <person name="Khurana P."/>
            <person name="Khurana J.P."/>
            <person name="Tyagi A.K."/>
            <person name="Gaikwad K."/>
            <person name="Singh A."/>
            <person name="Dalal V."/>
            <person name="Srivastava S."/>
            <person name="Dixit A."/>
            <person name="Pal A.K."/>
            <person name="Ghazi I.A."/>
            <person name="Yadav M."/>
            <person name="Pandit A."/>
            <person name="Bhargava A."/>
            <person name="Sureshbabu K."/>
            <person name="Batra K."/>
            <person name="Sharma T.R."/>
            <person name="Mohapatra T."/>
            <person name="Singh N.K."/>
            <person name="Messing J."/>
            <person name="Nelson A.B."/>
            <person name="Fuks G."/>
            <person name="Kavchok S."/>
            <person name="Keizer G."/>
            <person name="Linton E."/>
            <person name="Llaca V."/>
            <person name="Song R."/>
            <person name="Tanyolac B."/>
            <person name="Young S."/>
            <person name="Ho-Il K."/>
            <person name="Hahn J.H."/>
            <person name="Sangsakoo G."/>
            <person name="Vanavichit A."/>
            <person name="de Mattos Luiz.A.T."/>
            <person name="Zimmer P.D."/>
            <person name="Malone G."/>
            <person name="Dellagostin O."/>
            <person name="de Oliveira A.C."/>
            <person name="Bevan M."/>
            <person name="Bancroft I."/>
            <person name="Minx P."/>
            <person name="Cordum H."/>
            <person name="Wilson R."/>
            <person name="Cheng Z."/>
            <person name="Jin W."/>
            <person name="Jiang J."/>
            <person name="Leong S.A."/>
            <person name="Iwama H."/>
            <person name="Gojobori T."/>
            <person name="Itoh T."/>
            <person name="Niimura Y."/>
            <person name="Fujii Y."/>
            <person name="Habara T."/>
            <person name="Sakai H."/>
            <person name="Sato Y."/>
            <person name="Wilson G."/>
            <person name="Kumar K."/>
            <person name="McCouch S."/>
            <person name="Juretic N."/>
            <person name="Hoen D."/>
            <person name="Wright S."/>
            <person name="Bruskiewich R."/>
            <person name="Bureau T."/>
            <person name="Miyao A."/>
            <person name="Hirochika H."/>
            <person name="Nishikawa T."/>
            <person name="Kadowaki K."/>
            <person name="Sugiura M."/>
            <person name="Burr B."/>
            <person name="Sasaki T."/>
        </authorList>
    </citation>
    <scope>NUCLEOTIDE SEQUENCE [LARGE SCALE GENOMIC DNA]</scope>
    <source>
        <strain evidence="20">cv. Nipponbare</strain>
    </source>
</reference>
<dbReference type="PANTHER" id="PTHR37984">
    <property type="entry name" value="PROTEIN CBG26694"/>
    <property type="match status" value="1"/>
</dbReference>
<protein>
    <submittedName>
        <fullName evidence="19">Gag-pol polyprotein</fullName>
    </submittedName>
</protein>
<keyword evidence="8" id="KW-0378">Hydrolase</keyword>
<evidence type="ECO:0000256" key="10">
    <source>
        <dbReference type="ARBA" id="ARBA00022908"/>
    </source>
</evidence>
<dbReference type="InterPro" id="IPR043128">
    <property type="entry name" value="Rev_trsase/Diguanyl_cyclase"/>
</dbReference>
<dbReference type="Pfam" id="PF03732">
    <property type="entry name" value="Retrotrans_gag"/>
    <property type="match status" value="1"/>
</dbReference>
<gene>
    <name evidence="19" type="primary">OSJNBa0026L12.26</name>
</gene>
<evidence type="ECO:0000259" key="17">
    <source>
        <dbReference type="PROSITE" id="PS50878"/>
    </source>
</evidence>
<feature type="region of interest" description="Disordered" evidence="16">
    <location>
        <begin position="111"/>
        <end position="132"/>
    </location>
</feature>
<dbReference type="Pfam" id="PF24626">
    <property type="entry name" value="SH3_Tf2-1"/>
    <property type="match status" value="1"/>
</dbReference>
<dbReference type="FunFam" id="3.30.70.270:FF:000020">
    <property type="entry name" value="Transposon Tf2-6 polyprotein-like Protein"/>
    <property type="match status" value="1"/>
</dbReference>
<dbReference type="InterPro" id="IPR001584">
    <property type="entry name" value="Integrase_cat-core"/>
</dbReference>
<dbReference type="Gene3D" id="3.30.420.10">
    <property type="entry name" value="Ribonuclease H-like superfamily/Ribonuclease H"/>
    <property type="match status" value="1"/>
</dbReference>